<dbReference type="PANTHER" id="PTHR33531">
    <property type="entry name" value="RUBRERYTHRIN SUBFAMILY"/>
    <property type="match status" value="1"/>
</dbReference>
<dbReference type="GO" id="GO:0046872">
    <property type="term" value="F:metal ion binding"/>
    <property type="evidence" value="ECO:0007669"/>
    <property type="project" value="InterPro"/>
</dbReference>
<accession>A0A135YVK0</accession>
<evidence type="ECO:0000313" key="2">
    <source>
        <dbReference type="EMBL" id="KXI13387.1"/>
    </source>
</evidence>
<name>A0A135YVK0_9FIRM</name>
<dbReference type="GeneID" id="79843263"/>
<sequence length="168" mass="19910">MQATKYEEILKYAMNMEKTAEEFYKTYMSKVKAESNKEIFTQLAEMEDDHYEILEKELKKIQDGKEFDDFESLDLKGGEDIFKINERDIKDMNFDSTVEDLPILRMAYAMENDFATFYEKAAENVEDPNAKKLLEVLAKWEIQHRDSFDQEIKLATENSWFTNSFAPF</sequence>
<dbReference type="EMBL" id="UGTB01000004">
    <property type="protein sequence ID" value="SUB60533.1"/>
    <property type="molecule type" value="Genomic_DNA"/>
</dbReference>
<evidence type="ECO:0000313" key="5">
    <source>
        <dbReference type="Proteomes" id="UP000255101"/>
    </source>
</evidence>
<protein>
    <submittedName>
        <fullName evidence="3">Putative trifunctional 2-polyprenylphenol hydroxylase/glutamate synthase subunit beta/ferritin domain-containing protein</fullName>
    </submittedName>
    <submittedName>
        <fullName evidence="2">Rubrerythrin</fullName>
    </submittedName>
</protein>
<dbReference type="EMBL" id="LSQZ01000024">
    <property type="protein sequence ID" value="KXI13387.1"/>
    <property type="molecule type" value="Genomic_DNA"/>
</dbReference>
<gene>
    <name evidence="2" type="ORF">HMPREF3195_00780</name>
    <name evidence="3" type="ORF">NCTC11460_00438</name>
</gene>
<dbReference type="InterPro" id="IPR003251">
    <property type="entry name" value="Rr_diiron-bd_dom"/>
</dbReference>
<proteinExistence type="predicted"/>
<dbReference type="Pfam" id="PF02915">
    <property type="entry name" value="Rubrerythrin"/>
    <property type="match status" value="1"/>
</dbReference>
<dbReference type="eggNOG" id="COG1633">
    <property type="taxonomic scope" value="Bacteria"/>
</dbReference>
<dbReference type="SUPFAM" id="SSF47240">
    <property type="entry name" value="Ferritin-like"/>
    <property type="match status" value="1"/>
</dbReference>
<dbReference type="PATRIC" id="fig|1261.3.peg.1386"/>
<evidence type="ECO:0000259" key="1">
    <source>
        <dbReference type="Pfam" id="PF02915"/>
    </source>
</evidence>
<dbReference type="GO" id="GO:0016491">
    <property type="term" value="F:oxidoreductase activity"/>
    <property type="evidence" value="ECO:0007669"/>
    <property type="project" value="InterPro"/>
</dbReference>
<organism evidence="2 4">
    <name type="scientific">Peptostreptococcus anaerobius</name>
    <dbReference type="NCBI Taxonomy" id="1261"/>
    <lineage>
        <taxon>Bacteria</taxon>
        <taxon>Bacillati</taxon>
        <taxon>Bacillota</taxon>
        <taxon>Clostridia</taxon>
        <taxon>Peptostreptococcales</taxon>
        <taxon>Peptostreptococcaceae</taxon>
        <taxon>Peptostreptococcus</taxon>
    </lineage>
</organism>
<dbReference type="Proteomes" id="UP000070326">
    <property type="component" value="Unassembled WGS sequence"/>
</dbReference>
<dbReference type="InterPro" id="IPR009078">
    <property type="entry name" value="Ferritin-like_SF"/>
</dbReference>
<dbReference type="InterPro" id="IPR012347">
    <property type="entry name" value="Ferritin-like"/>
</dbReference>
<dbReference type="Gene3D" id="1.20.1260.10">
    <property type="match status" value="1"/>
</dbReference>
<reference evidence="3 5" key="2">
    <citation type="submission" date="2018-06" db="EMBL/GenBank/DDBJ databases">
        <authorList>
            <consortium name="Pathogen Informatics"/>
            <person name="Doyle S."/>
        </authorList>
    </citation>
    <scope>NUCLEOTIDE SEQUENCE [LARGE SCALE GENOMIC DNA]</scope>
    <source>
        <strain evidence="3 5">NCTC11460</strain>
    </source>
</reference>
<evidence type="ECO:0000313" key="4">
    <source>
        <dbReference type="Proteomes" id="UP000070326"/>
    </source>
</evidence>
<feature type="domain" description="Rubrerythrin diiron-binding" evidence="1">
    <location>
        <begin position="8"/>
        <end position="150"/>
    </location>
</feature>
<dbReference type="PANTHER" id="PTHR33531:SF10">
    <property type="entry name" value="BLR7895 PROTEIN"/>
    <property type="match status" value="1"/>
</dbReference>
<dbReference type="CDD" id="cd01045">
    <property type="entry name" value="Ferritin_like_AB"/>
    <property type="match status" value="1"/>
</dbReference>
<evidence type="ECO:0000313" key="3">
    <source>
        <dbReference type="EMBL" id="SUB60533.1"/>
    </source>
</evidence>
<dbReference type="Proteomes" id="UP000255101">
    <property type="component" value="Unassembled WGS sequence"/>
</dbReference>
<dbReference type="AlphaFoldDB" id="A0A135YVK0"/>
<dbReference type="STRING" id="1261.HMPREF3195_00780"/>
<dbReference type="RefSeq" id="WP_002844255.1">
    <property type="nucleotide sequence ID" value="NZ_CAMPYD010000008.1"/>
</dbReference>
<reference evidence="2 4" key="1">
    <citation type="submission" date="2016-02" db="EMBL/GenBank/DDBJ databases">
        <authorList>
            <person name="Wen L."/>
            <person name="He K."/>
            <person name="Yang H."/>
        </authorList>
    </citation>
    <scope>NUCLEOTIDE SEQUENCE [LARGE SCALE GENOMIC DNA]</scope>
    <source>
        <strain evidence="2 4">MJR8628A</strain>
    </source>
</reference>